<dbReference type="Gene3D" id="1.10.8.10">
    <property type="entry name" value="DNA helicase RuvA subunit, C-terminal domain"/>
    <property type="match status" value="1"/>
</dbReference>
<feature type="coiled-coil region" evidence="1">
    <location>
        <begin position="276"/>
        <end position="321"/>
    </location>
</feature>
<evidence type="ECO:0000256" key="1">
    <source>
        <dbReference type="SAM" id="Coils"/>
    </source>
</evidence>
<name>A0A6C0EGY3_9ZZZZ</name>
<evidence type="ECO:0000313" key="2">
    <source>
        <dbReference type="EMBL" id="QHT28188.1"/>
    </source>
</evidence>
<keyword evidence="1" id="KW-0175">Coiled coil</keyword>
<protein>
    <recommendedName>
        <fullName evidence="3">Nucleotide-diphospho-sugar transferase domain-containing protein</fullName>
    </recommendedName>
</protein>
<dbReference type="EMBL" id="MN738853">
    <property type="protein sequence ID" value="QHT28188.1"/>
    <property type="molecule type" value="Genomic_DNA"/>
</dbReference>
<organism evidence="2">
    <name type="scientific">viral metagenome</name>
    <dbReference type="NCBI Taxonomy" id="1070528"/>
    <lineage>
        <taxon>unclassified sequences</taxon>
        <taxon>metagenomes</taxon>
        <taxon>organismal metagenomes</taxon>
    </lineage>
</organism>
<accession>A0A6C0EGY3</accession>
<proteinExistence type="predicted"/>
<evidence type="ECO:0008006" key="3">
    <source>
        <dbReference type="Google" id="ProtNLM"/>
    </source>
</evidence>
<dbReference type="AlphaFoldDB" id="A0A6C0EGY3"/>
<sequence>MSEFLFRGLTTFISGNYNETLFSNLENLRNKFQCQLPVEIWYRTEPEESFKEKILNLENISFMNVNNFVSNSEKWNEESLKAIMMFYSDFQEIVLFNDNVIFHLDPFYLTKHENYSNESGMVLFSYVNKPFTINEKYIEFAKKIVDNASDSFPVMQEYIFSNVVDEKQREYFVDNNVMLLNRTIHINVISKLLKLYQEMYKNDEIYDSMFYSQGFWLMAQKMEKGINISNLPNVMLPRKDNMQERVLCGFDLDKLCYTIEHYIDEEIIRMMEEGAAKMTEEKRTEKQRQMAEAMSKRRDTKEFAEENLRIARLMYQDMQADMNNNEITSTINIQDSNEDIDTIMQQTDCSQELAGVVYKEQNGDIVDSIMIIHDLQENNEVASYLEKNMPTINEEEDEEEIQIKVNEIKEEVKKDIAVNQPLSAKDKLQRFKEKRKSV</sequence>
<reference evidence="2" key="1">
    <citation type="journal article" date="2020" name="Nature">
        <title>Giant virus diversity and host interactions through global metagenomics.</title>
        <authorList>
            <person name="Schulz F."/>
            <person name="Roux S."/>
            <person name="Paez-Espino D."/>
            <person name="Jungbluth S."/>
            <person name="Walsh D.A."/>
            <person name="Denef V.J."/>
            <person name="McMahon K.D."/>
            <person name="Konstantinidis K.T."/>
            <person name="Eloe-Fadrosh E.A."/>
            <person name="Kyrpides N.C."/>
            <person name="Woyke T."/>
        </authorList>
    </citation>
    <scope>NUCLEOTIDE SEQUENCE</scope>
    <source>
        <strain evidence="2">GVMAG-M-3300001348-25</strain>
    </source>
</reference>